<evidence type="ECO:0000256" key="1">
    <source>
        <dbReference type="SAM" id="MobiDB-lite"/>
    </source>
</evidence>
<dbReference type="OrthoDB" id="5910216at2759"/>
<dbReference type="PANTHER" id="PTHR38620:SF1">
    <property type="entry name" value="CUE DOMAIN-CONTAINING PROTEIN-RELATED"/>
    <property type="match status" value="1"/>
</dbReference>
<feature type="region of interest" description="Disordered" evidence="1">
    <location>
        <begin position="298"/>
        <end position="343"/>
    </location>
</feature>
<dbReference type="UCSC" id="T03D3.5">
    <property type="organism name" value="c. elegans"/>
</dbReference>
<feature type="region of interest" description="Disordered" evidence="1">
    <location>
        <begin position="196"/>
        <end position="267"/>
    </location>
</feature>
<evidence type="ECO:0000313" key="3">
    <source>
        <dbReference type="Proteomes" id="UP000001940"/>
    </source>
</evidence>
<evidence type="ECO:0000313" key="2">
    <source>
        <dbReference type="EMBL" id="CCD71815.1"/>
    </source>
</evidence>
<accession>O16979</accession>
<dbReference type="PaxDb" id="6239-T03D3.5"/>
<dbReference type="Proteomes" id="UP000001940">
    <property type="component" value="Chromosome V"/>
</dbReference>
<protein>
    <submittedName>
        <fullName evidence="2">CUE domain-containing protein</fullName>
    </submittedName>
</protein>
<dbReference type="AGR" id="WB:WBGene00020183"/>
<dbReference type="CTD" id="178743"/>
<dbReference type="RefSeq" id="NP_503765.3">
    <property type="nucleotide sequence ID" value="NM_071364.4"/>
</dbReference>
<dbReference type="WormBase" id="T03D3.5">
    <property type="protein sequence ID" value="CE33823"/>
    <property type="gene ID" value="WBGene00020183"/>
</dbReference>
<dbReference type="InParanoid" id="O16979"/>
<evidence type="ECO:0000313" key="4">
    <source>
        <dbReference type="WormBase" id="T03D3.5"/>
    </source>
</evidence>
<dbReference type="AlphaFoldDB" id="O16979"/>
<dbReference type="EMBL" id="BX284605">
    <property type="protein sequence ID" value="CCD71815.1"/>
    <property type="molecule type" value="Genomic_DNA"/>
</dbReference>
<feature type="compositionally biased region" description="Basic residues" evidence="1">
    <location>
        <begin position="216"/>
        <end position="236"/>
    </location>
</feature>
<dbReference type="CDD" id="cd14279">
    <property type="entry name" value="CUE"/>
    <property type="match status" value="1"/>
</dbReference>
<feature type="compositionally biased region" description="Basic and acidic residues" evidence="1">
    <location>
        <begin position="196"/>
        <end position="205"/>
    </location>
</feature>
<dbReference type="PANTHER" id="PTHR38620">
    <property type="entry name" value="PROTEIN CBG07292-RELATED"/>
    <property type="match status" value="1"/>
</dbReference>
<reference evidence="2 3" key="1">
    <citation type="journal article" date="1998" name="Science">
        <title>Genome sequence of the nematode C. elegans: a platform for investigating biology.</title>
        <authorList>
            <consortium name="The C. elegans sequencing consortium"/>
            <person name="Sulson J.E."/>
            <person name="Waterston R."/>
        </authorList>
    </citation>
    <scope>NUCLEOTIDE SEQUENCE [LARGE SCALE GENOMIC DNA]</scope>
    <source>
        <strain evidence="2 3">Bristol N2</strain>
    </source>
</reference>
<organism evidence="2 3">
    <name type="scientific">Caenorhabditis elegans</name>
    <dbReference type="NCBI Taxonomy" id="6239"/>
    <lineage>
        <taxon>Eukaryota</taxon>
        <taxon>Metazoa</taxon>
        <taxon>Ecdysozoa</taxon>
        <taxon>Nematoda</taxon>
        <taxon>Chromadorea</taxon>
        <taxon>Rhabditida</taxon>
        <taxon>Rhabditina</taxon>
        <taxon>Rhabditomorpha</taxon>
        <taxon>Rhabditoidea</taxon>
        <taxon>Rhabditidae</taxon>
        <taxon>Peloderinae</taxon>
        <taxon>Caenorhabditis</taxon>
    </lineage>
</organism>
<dbReference type="HOGENOM" id="CLU_066943_0_0_1"/>
<proteinExistence type="predicted"/>
<dbReference type="KEGG" id="cel:CELE_T03D3.5"/>
<gene>
    <name evidence="2" type="ORF">CELE_T03D3.5</name>
    <name evidence="2 4" type="ORF">T03D3.5</name>
</gene>
<dbReference type="Bgee" id="WBGene00020183">
    <property type="expression patterns" value="Expressed in germ line (C elegans) and 4 other cell types or tissues"/>
</dbReference>
<keyword evidence="3" id="KW-1185">Reference proteome</keyword>
<sequence>MEIMPKVADNANDNVAEPVKEERKFRYLRKWSKWNKDTSYHLSHKPSGCADIPDFEIRKPFQDDDCDAPYVFPLHTTLSQQDESRLKQETTHLSFDIVLKVLASCNYDVDATIAMAQEMAAPDLMSDAVKDMFVANIPIEREARAMKNKPFKKFYLSKMLKKSVDTKTLVDFYYSEKNGIGGNWRLEHPDFPTKEELKAREEKMKSSNISIIRQTPPKKKNQKIRPKKTGHRKRIGGSKEKDDVPASPALNNNIETKSEDPSPENSKISTQMFTDWKYQLLPINEGSAIKQFRLVVPKNFPSPSNSEAKPPRKVYKKRSIEELRGGEKKDYPERVRKPRVPFE</sequence>
<dbReference type="GeneID" id="178743"/>
<dbReference type="PhylomeDB" id="O16979"/>
<dbReference type="eggNOG" id="ENOG502THM2">
    <property type="taxonomic scope" value="Eukaryota"/>
</dbReference>
<feature type="compositionally biased region" description="Basic and acidic residues" evidence="1">
    <location>
        <begin position="318"/>
        <end position="343"/>
    </location>
</feature>
<name>O16979_CAEEL</name>